<comment type="catalytic activity">
    <reaction evidence="4">
        <text>alpha-D-glucosamine 1-phosphate + acetyl-CoA = N-acetyl-alpha-D-glucosamine 1-phosphate + CoA + H(+)</text>
        <dbReference type="Rhea" id="RHEA:13725"/>
        <dbReference type="ChEBI" id="CHEBI:15378"/>
        <dbReference type="ChEBI" id="CHEBI:57287"/>
        <dbReference type="ChEBI" id="CHEBI:57288"/>
        <dbReference type="ChEBI" id="CHEBI:57776"/>
        <dbReference type="ChEBI" id="CHEBI:58516"/>
        <dbReference type="EC" id="2.3.1.157"/>
    </reaction>
</comment>
<dbReference type="PANTHER" id="PTHR43584">
    <property type="entry name" value="NUCLEOTIDYL TRANSFERASE"/>
    <property type="match status" value="1"/>
</dbReference>
<dbReference type="AlphaFoldDB" id="A0A517T761"/>
<keyword evidence="1" id="KW-0808">Transferase</keyword>
<organism evidence="8 9">
    <name type="scientific">Calycomorphotria hydatis</name>
    <dbReference type="NCBI Taxonomy" id="2528027"/>
    <lineage>
        <taxon>Bacteria</taxon>
        <taxon>Pseudomonadati</taxon>
        <taxon>Planctomycetota</taxon>
        <taxon>Planctomycetia</taxon>
        <taxon>Planctomycetales</taxon>
        <taxon>Planctomycetaceae</taxon>
        <taxon>Calycomorphotria</taxon>
    </lineage>
</organism>
<dbReference type="RefSeq" id="WP_145261159.1">
    <property type="nucleotide sequence ID" value="NZ_CP036316.1"/>
</dbReference>
<dbReference type="EMBL" id="CP036316">
    <property type="protein sequence ID" value="QDT64199.1"/>
    <property type="molecule type" value="Genomic_DNA"/>
</dbReference>
<dbReference type="SUPFAM" id="SSF53448">
    <property type="entry name" value="Nucleotide-diphospho-sugar transferases"/>
    <property type="match status" value="1"/>
</dbReference>
<gene>
    <name evidence="8" type="primary">glmU</name>
    <name evidence="8" type="ORF">V22_14300</name>
</gene>
<dbReference type="OrthoDB" id="9775031at2"/>
<keyword evidence="3" id="KW-0012">Acyltransferase</keyword>
<dbReference type="Proteomes" id="UP000319976">
    <property type="component" value="Chromosome"/>
</dbReference>
<dbReference type="Gene3D" id="3.90.550.10">
    <property type="entry name" value="Spore Coat Polysaccharide Biosynthesis Protein SpsA, Chain A"/>
    <property type="match status" value="1"/>
</dbReference>
<dbReference type="InterPro" id="IPR005835">
    <property type="entry name" value="NTP_transferase_dom"/>
</dbReference>
<name>A0A517T761_9PLAN</name>
<dbReference type="GO" id="GO:0003977">
    <property type="term" value="F:UDP-N-acetylglucosamine diphosphorylase activity"/>
    <property type="evidence" value="ECO:0007669"/>
    <property type="project" value="UniProtKB-EC"/>
</dbReference>
<evidence type="ECO:0000256" key="4">
    <source>
        <dbReference type="ARBA" id="ARBA00048247"/>
    </source>
</evidence>
<evidence type="ECO:0000256" key="5">
    <source>
        <dbReference type="ARBA" id="ARBA00048493"/>
    </source>
</evidence>
<dbReference type="InterPro" id="IPR029044">
    <property type="entry name" value="Nucleotide-diphossugar_trans"/>
</dbReference>
<protein>
    <submittedName>
        <fullName evidence="8">Bifunctional protein GlmU</fullName>
    </submittedName>
</protein>
<comment type="catalytic activity">
    <reaction evidence="5">
        <text>N-acetyl-alpha-D-glucosamine 1-phosphate + UTP + H(+) = UDP-N-acetyl-alpha-D-glucosamine + diphosphate</text>
        <dbReference type="Rhea" id="RHEA:13509"/>
        <dbReference type="ChEBI" id="CHEBI:15378"/>
        <dbReference type="ChEBI" id="CHEBI:33019"/>
        <dbReference type="ChEBI" id="CHEBI:46398"/>
        <dbReference type="ChEBI" id="CHEBI:57705"/>
        <dbReference type="ChEBI" id="CHEBI:57776"/>
        <dbReference type="EC" id="2.7.7.23"/>
    </reaction>
</comment>
<evidence type="ECO:0000313" key="8">
    <source>
        <dbReference type="EMBL" id="QDT64199.1"/>
    </source>
</evidence>
<evidence type="ECO:0000256" key="3">
    <source>
        <dbReference type="ARBA" id="ARBA00023315"/>
    </source>
</evidence>
<evidence type="ECO:0000259" key="7">
    <source>
        <dbReference type="Pfam" id="PF00483"/>
    </source>
</evidence>
<dbReference type="InterPro" id="IPR050065">
    <property type="entry name" value="GlmU-like"/>
</dbReference>
<dbReference type="PANTHER" id="PTHR43584:SF3">
    <property type="entry name" value="BIFUNCTIONAL PROTEIN GLMU"/>
    <property type="match status" value="1"/>
</dbReference>
<proteinExistence type="predicted"/>
<evidence type="ECO:0000313" key="9">
    <source>
        <dbReference type="Proteomes" id="UP000319976"/>
    </source>
</evidence>
<feature type="domain" description="Nucleotidyl transferase" evidence="7">
    <location>
        <begin position="5"/>
        <end position="215"/>
    </location>
</feature>
<evidence type="ECO:0000256" key="2">
    <source>
        <dbReference type="ARBA" id="ARBA00022695"/>
    </source>
</evidence>
<evidence type="ECO:0000256" key="1">
    <source>
        <dbReference type="ARBA" id="ARBA00022679"/>
    </source>
</evidence>
<sequence length="245" mass="26326">MAATAVILAAGKGTRMKSDRPKVVHEILGKPMIDYVLDAAREAGVTRMIVVVGYKADEVKAAISDTSDVDFVLQEEQHGTGHAVMMATPLLKGHDGPVLVLAGDTPLLLPLSLKGLLFEVEDNGAACVVGSAITKNNKGLGRIVRDADGTFTRIVEERDATDKEKEIQEINTGCYAFHGPALLKALEKIKPENDQAEYYLTDTAAILLDQDQNVKAAPNFTIEEAMGVNTKEQLSEVAKVIQSRG</sequence>
<comment type="function">
    <text evidence="6">Catalyzes the last two sequential reactions in the de novo biosynthetic pathway for UDP-N-acetylglucosamine (UDP-GlcNAc). The C-terminal domain catalyzes the transfer of acetyl group from acetyl coenzyme A to glucosamine-1-phosphate (GlcN-1-P) to produce N-acetylglucosamine-1-phosphate (GlcNAc-1-P), which is converted into UDP-GlcNAc by the transfer of uridine 5-monophosphate (from uridine 5-triphosphate), a reaction catalyzed by the N-terminal domain.</text>
</comment>
<keyword evidence="9" id="KW-1185">Reference proteome</keyword>
<dbReference type="GO" id="GO:0019134">
    <property type="term" value="F:glucosamine-1-phosphate N-acetyltransferase activity"/>
    <property type="evidence" value="ECO:0007669"/>
    <property type="project" value="UniProtKB-EC"/>
</dbReference>
<dbReference type="CDD" id="cd02540">
    <property type="entry name" value="GT2_GlmU_N_bac"/>
    <property type="match status" value="1"/>
</dbReference>
<keyword evidence="2" id="KW-0548">Nucleotidyltransferase</keyword>
<evidence type="ECO:0000256" key="6">
    <source>
        <dbReference type="ARBA" id="ARBA00049628"/>
    </source>
</evidence>
<reference evidence="8 9" key="1">
    <citation type="submission" date="2019-02" db="EMBL/GenBank/DDBJ databases">
        <title>Deep-cultivation of Planctomycetes and their phenomic and genomic characterization uncovers novel biology.</title>
        <authorList>
            <person name="Wiegand S."/>
            <person name="Jogler M."/>
            <person name="Boedeker C."/>
            <person name="Pinto D."/>
            <person name="Vollmers J."/>
            <person name="Rivas-Marin E."/>
            <person name="Kohn T."/>
            <person name="Peeters S.H."/>
            <person name="Heuer A."/>
            <person name="Rast P."/>
            <person name="Oberbeckmann S."/>
            <person name="Bunk B."/>
            <person name="Jeske O."/>
            <person name="Meyerdierks A."/>
            <person name="Storesund J.E."/>
            <person name="Kallscheuer N."/>
            <person name="Luecker S."/>
            <person name="Lage O.M."/>
            <person name="Pohl T."/>
            <person name="Merkel B.J."/>
            <person name="Hornburger P."/>
            <person name="Mueller R.-W."/>
            <person name="Bruemmer F."/>
            <person name="Labrenz M."/>
            <person name="Spormann A.M."/>
            <person name="Op den Camp H."/>
            <person name="Overmann J."/>
            <person name="Amann R."/>
            <person name="Jetten M.S.M."/>
            <person name="Mascher T."/>
            <person name="Medema M.H."/>
            <person name="Devos D.P."/>
            <person name="Kaster A.-K."/>
            <person name="Ovreas L."/>
            <person name="Rohde M."/>
            <person name="Galperin M.Y."/>
            <person name="Jogler C."/>
        </authorList>
    </citation>
    <scope>NUCLEOTIDE SEQUENCE [LARGE SCALE GENOMIC DNA]</scope>
    <source>
        <strain evidence="8 9">V22</strain>
    </source>
</reference>
<dbReference type="Pfam" id="PF00483">
    <property type="entry name" value="NTP_transferase"/>
    <property type="match status" value="1"/>
</dbReference>
<accession>A0A517T761</accession>
<dbReference type="KEGG" id="chya:V22_14300"/>